<organism evidence="2">
    <name type="scientific">Pyrenophora teres f. teres (strain 0-1)</name>
    <name type="common">Barley net blotch fungus</name>
    <name type="synonym">Drechslera teres f. teres</name>
    <dbReference type="NCBI Taxonomy" id="861557"/>
    <lineage>
        <taxon>Eukaryota</taxon>
        <taxon>Fungi</taxon>
        <taxon>Dikarya</taxon>
        <taxon>Ascomycota</taxon>
        <taxon>Pezizomycotina</taxon>
        <taxon>Dothideomycetes</taxon>
        <taxon>Pleosporomycetidae</taxon>
        <taxon>Pleosporales</taxon>
        <taxon>Pleosporineae</taxon>
        <taxon>Pleosporaceae</taxon>
        <taxon>Pyrenophora</taxon>
    </lineage>
</organism>
<evidence type="ECO:0000313" key="2">
    <source>
        <dbReference type="Proteomes" id="UP000001067"/>
    </source>
</evidence>
<name>E3RDT0_PYRTT</name>
<dbReference type="EMBL" id="GL532202">
    <property type="protein sequence ID" value="EFQ96119.1"/>
    <property type="molecule type" value="Genomic_DNA"/>
</dbReference>
<evidence type="ECO:0000313" key="1">
    <source>
        <dbReference type="EMBL" id="EFQ96119.1"/>
    </source>
</evidence>
<gene>
    <name evidence="1" type="ORF">PTT_02850</name>
</gene>
<dbReference type="AlphaFoldDB" id="E3RDT0"/>
<accession>E3RDT0</accession>
<proteinExistence type="predicted"/>
<keyword evidence="2" id="KW-1185">Reference proteome</keyword>
<reference evidence="1 2" key="1">
    <citation type="journal article" date="2010" name="Genome Biol.">
        <title>A first genome assembly of the barley fungal pathogen Pyrenophora teres f. teres.</title>
        <authorList>
            <person name="Ellwood S.R."/>
            <person name="Liu Z."/>
            <person name="Syme R.A."/>
            <person name="Lai Z."/>
            <person name="Hane J.K."/>
            <person name="Keiper F."/>
            <person name="Moffat C.S."/>
            <person name="Oliver R.P."/>
            <person name="Friesen T.L."/>
        </authorList>
    </citation>
    <scope>NUCLEOTIDE SEQUENCE [LARGE SCALE GENOMIC DNA]</scope>
    <source>
        <strain evidence="1 2">0-1</strain>
    </source>
</reference>
<sequence>MPPHTYIPDTCHLQNRCKLTRAAYVKPRYTCLANVVTKTVEEARGSARGR</sequence>
<dbReference type="KEGG" id="pte:PTT_02850"/>
<dbReference type="Proteomes" id="UP000001067">
    <property type="component" value="Unassembled WGS sequence"/>
</dbReference>
<dbReference type="HOGENOM" id="CLU_3125711_0_0_1"/>
<protein>
    <submittedName>
        <fullName evidence="1">Uncharacterized protein</fullName>
    </submittedName>
</protein>